<dbReference type="Gene3D" id="3.40.1700.10">
    <property type="entry name" value="DNA integrity scanning protein, DisA, N-terminal domain"/>
    <property type="match status" value="1"/>
</dbReference>
<name>A0AAE9YBZ3_9ACTN</name>
<dbReference type="PROSITE" id="PS51794">
    <property type="entry name" value="DAC"/>
    <property type="match status" value="1"/>
</dbReference>
<keyword evidence="3" id="KW-1185">Reference proteome</keyword>
<dbReference type="Proteomes" id="UP001216390">
    <property type="component" value="Chromosome"/>
</dbReference>
<dbReference type="InterPro" id="IPR003390">
    <property type="entry name" value="DNA_integrity_scan_DisA_N"/>
</dbReference>
<feature type="domain" description="DAC" evidence="1">
    <location>
        <begin position="169"/>
        <end position="320"/>
    </location>
</feature>
<dbReference type="Pfam" id="PF02457">
    <property type="entry name" value="DAC"/>
    <property type="match status" value="1"/>
</dbReference>
<evidence type="ECO:0000313" key="2">
    <source>
        <dbReference type="EMBL" id="WCO68249.1"/>
    </source>
</evidence>
<sequence>MVPPVPLTAARRRRLVEELSEQGLVLDGSEAWHDLAVEELDYALRPPVHERRVPSYGALVAPRTAAWAWEEVTELSIERRPIPGDPTAARAYADGLSSWLLRWDAERAEGVVFDRPAGSERDLVVLAGALGAVIVQRHPSGTVRVVGPAGVYRYDGLGWHHEPMVSTWIDAIGEGVASDDRGVLARLLEFAVHDLGSRGIGAILVHGPDHDLPRTFERRLPTPPALRITHPPDLAPLRHVLAQIDGATLFQADGTLREIGVRLVPSTEAETGVLGYRGMRHTSGRRYSYDDPGATVIVVSEDGPVTVLRGGALVAASTGSGPGITDVD</sequence>
<reference evidence="2" key="1">
    <citation type="submission" date="2023-01" db="EMBL/GenBank/DDBJ databases">
        <title>The diversity of Class Acidimicrobiia in South China Sea sediment environments and the proposal of Iamia marina sp. nov., a novel species of the genus Iamia.</title>
        <authorList>
            <person name="He Y."/>
            <person name="Tian X."/>
        </authorList>
    </citation>
    <scope>NUCLEOTIDE SEQUENCE</scope>
    <source>
        <strain evidence="2">DSM 19957</strain>
    </source>
</reference>
<dbReference type="RefSeq" id="WP_272737766.1">
    <property type="nucleotide sequence ID" value="NZ_CP116942.1"/>
</dbReference>
<gene>
    <name evidence="2" type="ORF">PO878_05850</name>
</gene>
<proteinExistence type="predicted"/>
<dbReference type="SUPFAM" id="SSF143597">
    <property type="entry name" value="YojJ-like"/>
    <property type="match status" value="1"/>
</dbReference>
<organism evidence="2 3">
    <name type="scientific">Iamia majanohamensis</name>
    <dbReference type="NCBI Taxonomy" id="467976"/>
    <lineage>
        <taxon>Bacteria</taxon>
        <taxon>Bacillati</taxon>
        <taxon>Actinomycetota</taxon>
        <taxon>Acidimicrobiia</taxon>
        <taxon>Acidimicrobiales</taxon>
        <taxon>Iamiaceae</taxon>
        <taxon>Iamia</taxon>
    </lineage>
</organism>
<dbReference type="KEGG" id="ima:PO878_05850"/>
<evidence type="ECO:0000313" key="3">
    <source>
        <dbReference type="Proteomes" id="UP001216390"/>
    </source>
</evidence>
<evidence type="ECO:0000259" key="1">
    <source>
        <dbReference type="PROSITE" id="PS51794"/>
    </source>
</evidence>
<dbReference type="EMBL" id="CP116942">
    <property type="protein sequence ID" value="WCO68249.1"/>
    <property type="molecule type" value="Genomic_DNA"/>
</dbReference>
<dbReference type="InterPro" id="IPR036888">
    <property type="entry name" value="DNA_integrity_DisA_N_sf"/>
</dbReference>
<dbReference type="InterPro" id="IPR048557">
    <property type="entry name" value="DACNK"/>
</dbReference>
<dbReference type="Pfam" id="PF21753">
    <property type="entry name" value="DACNK"/>
    <property type="match status" value="1"/>
</dbReference>
<accession>A0AAE9YBZ3</accession>
<protein>
    <submittedName>
        <fullName evidence="2">Diadenylate cyclase</fullName>
    </submittedName>
</protein>
<dbReference type="AlphaFoldDB" id="A0AAE9YBZ3"/>